<dbReference type="Proteomes" id="UP001249240">
    <property type="component" value="Unassembled WGS sequence"/>
</dbReference>
<dbReference type="GO" id="GO:0005524">
    <property type="term" value="F:ATP binding"/>
    <property type="evidence" value="ECO:0007669"/>
    <property type="project" value="UniProtKB-KW"/>
</dbReference>
<keyword evidence="1" id="KW-0067">ATP-binding</keyword>
<proteinExistence type="predicted"/>
<evidence type="ECO:0000313" key="1">
    <source>
        <dbReference type="EMBL" id="MDT2537125.1"/>
    </source>
</evidence>
<name>A0AAW8SQJ5_9ENTE</name>
<dbReference type="EMBL" id="JARPXM010000002">
    <property type="protein sequence ID" value="MDT2537125.1"/>
    <property type="molecule type" value="Genomic_DNA"/>
</dbReference>
<organism evidence="1 2">
    <name type="scientific">Enterococcus raffinosus</name>
    <dbReference type="NCBI Taxonomy" id="71452"/>
    <lineage>
        <taxon>Bacteria</taxon>
        <taxon>Bacillati</taxon>
        <taxon>Bacillota</taxon>
        <taxon>Bacilli</taxon>
        <taxon>Lactobacillales</taxon>
        <taxon>Enterococcaceae</taxon>
        <taxon>Enterococcus</taxon>
    </lineage>
</organism>
<dbReference type="InterPro" id="IPR027417">
    <property type="entry name" value="P-loop_NTPase"/>
</dbReference>
<comment type="caution">
    <text evidence="1">The sequence shown here is derived from an EMBL/GenBank/DDBJ whole genome shotgun (WGS) entry which is preliminary data.</text>
</comment>
<dbReference type="Gene3D" id="3.40.50.300">
    <property type="entry name" value="P-loop containing nucleotide triphosphate hydrolases"/>
    <property type="match status" value="1"/>
</dbReference>
<dbReference type="SUPFAM" id="SSF52540">
    <property type="entry name" value="P-loop containing nucleoside triphosphate hydrolases"/>
    <property type="match status" value="1"/>
</dbReference>
<reference evidence="1" key="1">
    <citation type="submission" date="2023-03" db="EMBL/GenBank/DDBJ databases">
        <authorList>
            <person name="Shen W."/>
            <person name="Cai J."/>
        </authorList>
    </citation>
    <scope>NUCLEOTIDE SEQUENCE</scope>
    <source>
        <strain evidence="1">B646-2</strain>
    </source>
</reference>
<sequence length="725" mass="85581">MKIEVNVDKLKNLDKELFFSSKKEIYEKMNKMDDFCCLVSGYRGVGKTTLVKSIEEDFMNEKGEDLNIFIYQNLDKYESYSLLLRKLIRELFLKISSEKKFKQFKEDYSDLYKKIGNLHENSFFEIHNKTSIDTYFETQKSTSFSTTLKRLIELGIPVLAMFLAAINWKTGFLIKDTGAIGVILSFIWFVTSSIDIGYSVLSKKTNSSQVEKTLLYDDEIAEYHLKNLLKELKEAKVRVFFVFDEIDKIDDPTKLLKMLSDLKHLLLMDYSSSIVIAGQDLFYEYVLSGIKDDGLISNIFSLVIHVPLLKEEVLNKIPSYYFSESEKKEEIIVKRHYFDSLIINTRKVARNMNNLIVSEIEWQDDTTYIEVTNEKLKEYKNDSKILTVIKKIERDIIIKIGSEPALFDLLDYHLFLWVKKMKLSRNYSFIEEDIFSMNDKDIKKYPYWYRERLLFIFKILIERMETARLIEPINADRENVLAYRLIFSDDSKSSNFYQELTIDFFKEFIVFEQVIRQFQTDFSFSKNEKFNTKRTVISLYKKEVISQSMYKNIVEIISIRNKVAHGKSLSSLELDKISDISFGSLITSVYEEYSNYLINRLINLSNGESHLLPMSEKKDVDFIMKREENSDILFKLKVVDQFKSSVGRNNYWNKIIDNYTQVVKNNSILFVLVYFKENDSNKKEYLNPYLASDKLLTENNVYVVYIPQINTKYLCEIILNIIDRY</sequence>
<keyword evidence="1" id="KW-0547">Nucleotide-binding</keyword>
<accession>A0AAW8SQJ5</accession>
<dbReference type="AlphaFoldDB" id="A0AAW8SQJ5"/>
<gene>
    <name evidence="1" type="ORF">P7D78_03230</name>
</gene>
<dbReference type="RefSeq" id="WP_010746959.1">
    <property type="nucleotide sequence ID" value="NZ_BAAAXM010000064.1"/>
</dbReference>
<evidence type="ECO:0000313" key="2">
    <source>
        <dbReference type="Proteomes" id="UP001249240"/>
    </source>
</evidence>
<protein>
    <submittedName>
        <fullName evidence="1">ATP-binding protein</fullName>
    </submittedName>
</protein>